<dbReference type="Proteomes" id="UP001054889">
    <property type="component" value="Unassembled WGS sequence"/>
</dbReference>
<dbReference type="PANTHER" id="PTHR31642">
    <property type="entry name" value="TRICHOTHECENE 3-O-ACETYLTRANSFERASE"/>
    <property type="match status" value="1"/>
</dbReference>
<evidence type="ECO:0000313" key="5">
    <source>
        <dbReference type="Proteomes" id="UP001054889"/>
    </source>
</evidence>
<evidence type="ECO:0000256" key="2">
    <source>
        <dbReference type="ARBA" id="ARBA00022679"/>
    </source>
</evidence>
<accession>A0AAV5EPW5</accession>
<reference evidence="4" key="2">
    <citation type="submission" date="2021-12" db="EMBL/GenBank/DDBJ databases">
        <title>Resequencing data analysis of finger millet.</title>
        <authorList>
            <person name="Hatakeyama M."/>
            <person name="Aluri S."/>
            <person name="Balachadran M.T."/>
            <person name="Sivarajan S.R."/>
            <person name="Poveda L."/>
            <person name="Shimizu-Inatsugi R."/>
            <person name="Schlapbach R."/>
            <person name="Sreeman S.M."/>
            <person name="Shimizu K.K."/>
        </authorList>
    </citation>
    <scope>NUCLEOTIDE SEQUENCE</scope>
</reference>
<dbReference type="InterPro" id="IPR050317">
    <property type="entry name" value="Plant_Fungal_Acyltransferase"/>
</dbReference>
<keyword evidence="5" id="KW-1185">Reference proteome</keyword>
<dbReference type="GO" id="GO:0016747">
    <property type="term" value="F:acyltransferase activity, transferring groups other than amino-acyl groups"/>
    <property type="evidence" value="ECO:0007669"/>
    <property type="project" value="UniProtKB-ARBA"/>
</dbReference>
<name>A0AAV5EPW5_ELECO</name>
<proteinExistence type="inferred from homology"/>
<dbReference type="Pfam" id="PF02458">
    <property type="entry name" value="Transferase"/>
    <property type="match status" value="1"/>
</dbReference>
<dbReference type="EMBL" id="BQKI01000078">
    <property type="protein sequence ID" value="GJN25438.1"/>
    <property type="molecule type" value="Genomic_DNA"/>
</dbReference>
<evidence type="ECO:0000313" key="4">
    <source>
        <dbReference type="EMBL" id="GJN25438.1"/>
    </source>
</evidence>
<sequence length="445" mass="49354">MKITVQSSKLVKPYHGRGIPSIFTNSAIPLTVLDKVTYDEYACLAYFFHPPATPNSILEMGFIKALAVYREWAGRLGVDANGVCSILLNDAGARFVTATADVALSCINLLQPTPELLSCLCPSDYNTEELMLVQITQFACGSFALGVTAHHTVADGYGMVRFGKAWGKATRGLAIDPILLVHHRASIFAPRVLPRVEFEHRGAEFKRREEEVCINQVHPSDKVVAHTAHFNPEMLSELKRRMSAGRPRPYSTFYCITAHLWRCITKVRGLHKDKVTKLIIPVNGRLVMRHLPMPMEYTGNVVLWAQATTTVGELLAKPLRHAVELISREVARIDDSYFRSFIDFASSGAVEKESLVPTASLAKTMDHSTSVFVSNLKGIPVYDLDFGAGRPFFCTRVYHPQEGFISILPPFASDGSMDVQVGLFRSAIGIFEEFCYSLLTPNAKL</sequence>
<dbReference type="Gene3D" id="3.30.559.10">
    <property type="entry name" value="Chloramphenicol acetyltransferase-like domain"/>
    <property type="match status" value="2"/>
</dbReference>
<comment type="similarity">
    <text evidence="1">Belongs to the plant acyltransferase family.</text>
</comment>
<dbReference type="InterPro" id="IPR023213">
    <property type="entry name" value="CAT-like_dom_sf"/>
</dbReference>
<keyword evidence="2" id="KW-0808">Transferase</keyword>
<keyword evidence="3" id="KW-0012">Acyltransferase</keyword>
<dbReference type="AlphaFoldDB" id="A0AAV5EPW5"/>
<dbReference type="PANTHER" id="PTHR31642:SF13">
    <property type="entry name" value="AGMATINE HYDROXYCINNAMOYLTRANSFERASE 1"/>
    <property type="match status" value="1"/>
</dbReference>
<dbReference type="FunFam" id="3.30.559.10:FF:000008">
    <property type="entry name" value="Tryptamine hydroxycinnamoyl transferase"/>
    <property type="match status" value="1"/>
</dbReference>
<evidence type="ECO:0000256" key="3">
    <source>
        <dbReference type="ARBA" id="ARBA00023315"/>
    </source>
</evidence>
<gene>
    <name evidence="4" type="primary">gb13265</name>
    <name evidence="4" type="ORF">PR202_gb13265</name>
</gene>
<protein>
    <submittedName>
        <fullName evidence="4">Uncharacterized protein</fullName>
    </submittedName>
</protein>
<comment type="caution">
    <text evidence="4">The sequence shown here is derived from an EMBL/GenBank/DDBJ whole genome shotgun (WGS) entry which is preliminary data.</text>
</comment>
<organism evidence="4 5">
    <name type="scientific">Eleusine coracana subsp. coracana</name>
    <dbReference type="NCBI Taxonomy" id="191504"/>
    <lineage>
        <taxon>Eukaryota</taxon>
        <taxon>Viridiplantae</taxon>
        <taxon>Streptophyta</taxon>
        <taxon>Embryophyta</taxon>
        <taxon>Tracheophyta</taxon>
        <taxon>Spermatophyta</taxon>
        <taxon>Magnoliopsida</taxon>
        <taxon>Liliopsida</taxon>
        <taxon>Poales</taxon>
        <taxon>Poaceae</taxon>
        <taxon>PACMAD clade</taxon>
        <taxon>Chloridoideae</taxon>
        <taxon>Cynodonteae</taxon>
        <taxon>Eleusininae</taxon>
        <taxon>Eleusine</taxon>
    </lineage>
</organism>
<evidence type="ECO:0000256" key="1">
    <source>
        <dbReference type="ARBA" id="ARBA00009861"/>
    </source>
</evidence>
<reference evidence="4" key="1">
    <citation type="journal article" date="2018" name="DNA Res.">
        <title>Multiple hybrid de novo genome assembly of finger millet, an orphan allotetraploid crop.</title>
        <authorList>
            <person name="Hatakeyama M."/>
            <person name="Aluri S."/>
            <person name="Balachadran M.T."/>
            <person name="Sivarajan S.R."/>
            <person name="Patrignani A."/>
            <person name="Gruter S."/>
            <person name="Poveda L."/>
            <person name="Shimizu-Inatsugi R."/>
            <person name="Baeten J."/>
            <person name="Francoijs K.J."/>
            <person name="Nataraja K.N."/>
            <person name="Reddy Y.A.N."/>
            <person name="Phadnis S."/>
            <person name="Ravikumar R.L."/>
            <person name="Schlapbach R."/>
            <person name="Sreeman S.M."/>
            <person name="Shimizu K.K."/>
        </authorList>
    </citation>
    <scope>NUCLEOTIDE SEQUENCE</scope>
</reference>